<organism evidence="11 12">
    <name type="scientific">Streptantibioticus rubrisoli</name>
    <dbReference type="NCBI Taxonomy" id="1387313"/>
    <lineage>
        <taxon>Bacteria</taxon>
        <taxon>Bacillati</taxon>
        <taxon>Actinomycetota</taxon>
        <taxon>Actinomycetes</taxon>
        <taxon>Kitasatosporales</taxon>
        <taxon>Streptomycetaceae</taxon>
        <taxon>Streptantibioticus</taxon>
    </lineage>
</organism>
<keyword evidence="6 7" id="KW-0143">Chaperone</keyword>
<dbReference type="InterPro" id="IPR018181">
    <property type="entry name" value="Heat_shock_70_CS"/>
</dbReference>
<dbReference type="PANTHER" id="PTHR19375">
    <property type="entry name" value="HEAT SHOCK PROTEIN 70KDA"/>
    <property type="match status" value="1"/>
</dbReference>
<comment type="function">
    <text evidence="7">Acts as a chaperone.</text>
</comment>
<dbReference type="CDD" id="cd10234">
    <property type="entry name" value="ASKHA_NBD_HSP70_DnaK-like"/>
    <property type="match status" value="1"/>
</dbReference>
<dbReference type="EMBL" id="JANFNH010000003">
    <property type="protein sequence ID" value="MCQ4041557.1"/>
    <property type="molecule type" value="Genomic_DNA"/>
</dbReference>
<reference evidence="11 12" key="1">
    <citation type="submission" date="2022-06" db="EMBL/GenBank/DDBJ databases">
        <title>Draft genome sequence of type strain Streptomyces rubrisoli DSM 42083.</title>
        <authorList>
            <person name="Duangmal K."/>
            <person name="Klaysubun C."/>
        </authorList>
    </citation>
    <scope>NUCLEOTIDE SEQUENCE [LARGE SCALE GENOMIC DNA]</scope>
    <source>
        <strain evidence="11 12">DSM 42083</strain>
    </source>
</reference>
<dbReference type="Proteomes" id="UP001206206">
    <property type="component" value="Unassembled WGS sequence"/>
</dbReference>
<dbReference type="PRINTS" id="PR00301">
    <property type="entry name" value="HEATSHOCK70"/>
</dbReference>
<dbReference type="SUPFAM" id="SSF53067">
    <property type="entry name" value="Actin-like ATPase domain"/>
    <property type="match status" value="2"/>
</dbReference>
<comment type="similarity">
    <text evidence="1 7 8">Belongs to the heat shock protein 70 family.</text>
</comment>
<name>A0ABT1P854_9ACTN</name>
<dbReference type="HAMAP" id="MF_00332">
    <property type="entry name" value="DnaK"/>
    <property type="match status" value="1"/>
</dbReference>
<evidence type="ECO:0000256" key="8">
    <source>
        <dbReference type="RuleBase" id="RU003322"/>
    </source>
</evidence>
<proteinExistence type="evidence at transcript level"/>
<feature type="coiled-coil region" evidence="9">
    <location>
        <begin position="228"/>
        <end position="255"/>
    </location>
</feature>
<sequence>MARPVGIDLGTTNSVVSVLEGGEPTVITNTEGARTTPSVVAFAKSGEVLVGEIAKRQAITNVERTARSVKRHVGDPNWRFPEKGDIDGKRYTAQEISARVLQKLKRDAEAYLGEDVTDAVITVPAYFNDAQRTATKEAGEIAGLRVLRIINEPTSAALAYGLDKENDQTILVFDLGGGTFDVSLLEIGEGVVEVKATHGDTHLGGDDWDQRIVEHLVKQFKNAHGIDLSKDKMAVQRLREAAERAKIELSSSTETNINLPYITASAEGPLHLDEKLTRAQFQQLTADLLERCKEPFHAAVKDARIKVADLDHVILVGGSTRMPAVTELVKELTGKDPHKGVNPDEVVAIGASLQAGVLKGEVKDVLLLDVTPLSLGIETKGGIMTKLIERNTTIPTKRSEIFTTAEDNQPSVQIQVFQGEREIAAYNKKLGMFELTGLPPAPRSVPQIEVTFDIDANGIMHVSAKDLGTGKEQRMTVTGGSALPKEDIDRMMREAEQYAEEDHKRREAAETRNQAEQLVYQTDKFLKDNEGKVPADVRSEVETAIGELKEKLKGQDTAEIRAATEKLAAVSQKLGQAMYAAAGEGAGAATGGDTGTAGATGGKPEDEVVDAEIVDEDKPKGGTG</sequence>
<evidence type="ECO:0000256" key="3">
    <source>
        <dbReference type="ARBA" id="ARBA00022741"/>
    </source>
</evidence>
<comment type="caution">
    <text evidence="11">The sequence shown here is derived from an EMBL/GenBank/DDBJ whole genome shotgun (WGS) entry which is preliminary data.</text>
</comment>
<dbReference type="Gene3D" id="2.60.34.10">
    <property type="entry name" value="Substrate Binding Domain Of DNAk, Chain A, domain 1"/>
    <property type="match status" value="1"/>
</dbReference>
<keyword evidence="12" id="KW-1185">Reference proteome</keyword>
<gene>
    <name evidence="7 11" type="primary">dnaK</name>
    <name evidence="11" type="ORF">NON19_05815</name>
</gene>
<dbReference type="InterPro" id="IPR029048">
    <property type="entry name" value="HSP70_C_sf"/>
</dbReference>
<evidence type="ECO:0000313" key="11">
    <source>
        <dbReference type="EMBL" id="MCQ4041557.1"/>
    </source>
</evidence>
<comment type="induction">
    <text evidence="7">By stress conditions e.g. heat shock.</text>
</comment>
<dbReference type="PROSITE" id="PS00329">
    <property type="entry name" value="HSP70_2"/>
    <property type="match status" value="1"/>
</dbReference>
<evidence type="ECO:0000256" key="2">
    <source>
        <dbReference type="ARBA" id="ARBA00022553"/>
    </source>
</evidence>
<keyword evidence="5 7" id="KW-0346">Stress response</keyword>
<dbReference type="InterPro" id="IPR029047">
    <property type="entry name" value="HSP70_peptide-bd_sf"/>
</dbReference>
<evidence type="ECO:0000256" key="4">
    <source>
        <dbReference type="ARBA" id="ARBA00022840"/>
    </source>
</evidence>
<dbReference type="Gene3D" id="3.90.640.10">
    <property type="entry name" value="Actin, Chain A, domain 4"/>
    <property type="match status" value="1"/>
</dbReference>
<dbReference type="SUPFAM" id="SSF100934">
    <property type="entry name" value="Heat shock protein 70kD (HSP70), C-terminal subdomain"/>
    <property type="match status" value="1"/>
</dbReference>
<keyword evidence="3 7" id="KW-0547">Nucleotide-binding</keyword>
<evidence type="ECO:0000256" key="10">
    <source>
        <dbReference type="SAM" id="MobiDB-lite"/>
    </source>
</evidence>
<dbReference type="NCBIfam" id="NF001413">
    <property type="entry name" value="PRK00290.1"/>
    <property type="match status" value="1"/>
</dbReference>
<feature type="modified residue" description="Phosphothreonine; by autocatalysis" evidence="7">
    <location>
        <position position="179"/>
    </location>
</feature>
<feature type="region of interest" description="Disordered" evidence="10">
    <location>
        <begin position="584"/>
        <end position="624"/>
    </location>
</feature>
<keyword evidence="4 7" id="KW-0067">ATP-binding</keyword>
<dbReference type="InterPro" id="IPR013126">
    <property type="entry name" value="Hsp_70_fam"/>
</dbReference>
<evidence type="ECO:0000256" key="9">
    <source>
        <dbReference type="SAM" id="Coils"/>
    </source>
</evidence>
<keyword evidence="9" id="KW-0175">Coiled coil</keyword>
<evidence type="ECO:0000313" key="12">
    <source>
        <dbReference type="Proteomes" id="UP001206206"/>
    </source>
</evidence>
<evidence type="ECO:0000256" key="7">
    <source>
        <dbReference type="HAMAP-Rule" id="MF_00332"/>
    </source>
</evidence>
<accession>A0ABT1P854</accession>
<feature type="compositionally biased region" description="Gly residues" evidence="10">
    <location>
        <begin position="584"/>
        <end position="601"/>
    </location>
</feature>
<evidence type="ECO:0000256" key="1">
    <source>
        <dbReference type="ARBA" id="ARBA00007381"/>
    </source>
</evidence>
<dbReference type="NCBIfam" id="TIGR02350">
    <property type="entry name" value="prok_dnaK"/>
    <property type="match status" value="1"/>
</dbReference>
<evidence type="ECO:0000256" key="6">
    <source>
        <dbReference type="ARBA" id="ARBA00023186"/>
    </source>
</evidence>
<evidence type="ECO:0000256" key="5">
    <source>
        <dbReference type="ARBA" id="ARBA00023016"/>
    </source>
</evidence>
<dbReference type="RefSeq" id="WP_255925542.1">
    <property type="nucleotide sequence ID" value="NZ_JANFNH010000003.1"/>
</dbReference>
<keyword evidence="2 7" id="KW-0597">Phosphoprotein</keyword>
<dbReference type="Pfam" id="PF00012">
    <property type="entry name" value="HSP70"/>
    <property type="match status" value="1"/>
</dbReference>
<dbReference type="PROSITE" id="PS00297">
    <property type="entry name" value="HSP70_1"/>
    <property type="match status" value="1"/>
</dbReference>
<dbReference type="SUPFAM" id="SSF100920">
    <property type="entry name" value="Heat shock protein 70kD (HSP70), peptide-binding domain"/>
    <property type="match status" value="1"/>
</dbReference>
<dbReference type="PROSITE" id="PS01036">
    <property type="entry name" value="HSP70_3"/>
    <property type="match status" value="1"/>
</dbReference>
<protein>
    <recommendedName>
        <fullName evidence="7">Chaperone protein DnaK</fullName>
    </recommendedName>
    <alternativeName>
        <fullName evidence="7">HSP70</fullName>
    </alternativeName>
    <alternativeName>
        <fullName evidence="7">Heat shock 70 kDa protein</fullName>
    </alternativeName>
    <alternativeName>
        <fullName evidence="7">Heat shock protein 70</fullName>
    </alternativeName>
</protein>
<dbReference type="Gene3D" id="3.30.420.40">
    <property type="match status" value="2"/>
</dbReference>
<dbReference type="InterPro" id="IPR043129">
    <property type="entry name" value="ATPase_NBD"/>
</dbReference>
<dbReference type="InterPro" id="IPR012725">
    <property type="entry name" value="Chaperone_DnaK"/>
</dbReference>
<dbReference type="Gene3D" id="1.20.1270.10">
    <property type="match status" value="1"/>
</dbReference>